<dbReference type="InterPro" id="IPR029058">
    <property type="entry name" value="AB_hydrolase_fold"/>
</dbReference>
<protein>
    <recommendedName>
        <fullName evidence="5">Palmitoyl-protein thioesterase ABHD10, mitochondrial</fullName>
        <ecNumber evidence="4">3.1.1.93</ecNumber>
        <ecNumber evidence="1">3.1.2.22</ecNumber>
    </recommendedName>
    <alternativeName>
        <fullName evidence="7">Acyl-protein thioesterase ABHD10</fullName>
    </alternativeName>
    <alternativeName>
        <fullName evidence="8">Alpha/beta hydrolase domain-containing protein 10</fullName>
    </alternativeName>
    <alternativeName>
        <fullName evidence="6">Mycophenolic acid acyl-glucuronide esterase, mitochondrial</fullName>
    </alternativeName>
</protein>
<dbReference type="KEGG" id="pchi:PC41400_06555"/>
<dbReference type="GO" id="GO:0004553">
    <property type="term" value="F:hydrolase activity, hydrolyzing O-glycosyl compounds"/>
    <property type="evidence" value="ECO:0007669"/>
    <property type="project" value="TreeGrafter"/>
</dbReference>
<reference evidence="14 15" key="1">
    <citation type="submission" date="2018-01" db="EMBL/GenBank/DDBJ databases">
        <title>The whole genome sequencing and assembly of Paenibacillus chitinolyticus KCCM 41400 strain.</title>
        <authorList>
            <person name="Kim J.-Y."/>
            <person name="Park M.-K."/>
            <person name="Lee Y.-J."/>
            <person name="Yi H."/>
            <person name="Bahn Y.-S."/>
            <person name="Kim J.F."/>
            <person name="Lee D.-W."/>
        </authorList>
    </citation>
    <scope>NUCLEOTIDE SEQUENCE [LARGE SCALE GENOMIC DNA]</scope>
    <source>
        <strain evidence="14 15">KCCM 41400</strain>
    </source>
</reference>
<evidence type="ECO:0000256" key="1">
    <source>
        <dbReference type="ARBA" id="ARBA00012423"/>
    </source>
</evidence>
<accession>A0A410WSQ1</accession>
<evidence type="ECO:0000313" key="13">
    <source>
        <dbReference type="EMBL" id="MCY9595578.1"/>
    </source>
</evidence>
<dbReference type="AlphaFoldDB" id="A0A410WSQ1"/>
<dbReference type="EC" id="3.1.1.93" evidence="4"/>
<keyword evidence="16" id="KW-1185">Reference proteome</keyword>
<evidence type="ECO:0000313" key="15">
    <source>
        <dbReference type="Proteomes" id="UP000288943"/>
    </source>
</evidence>
<dbReference type="EC" id="3.1.2.22" evidence="1"/>
<comment type="catalytic activity">
    <reaction evidence="11">
        <text>mycophenolic acid O-acyl-beta-D-glucuronide + H2O = mycophenolate + D-glucuronate + H(+)</text>
        <dbReference type="Rhea" id="RHEA:34179"/>
        <dbReference type="ChEBI" id="CHEBI:15377"/>
        <dbReference type="ChEBI" id="CHEBI:15378"/>
        <dbReference type="ChEBI" id="CHEBI:58720"/>
        <dbReference type="ChEBI" id="CHEBI:62932"/>
        <dbReference type="ChEBI" id="CHEBI:66982"/>
        <dbReference type="EC" id="3.1.1.93"/>
    </reaction>
    <physiologicalReaction direction="left-to-right" evidence="11">
        <dbReference type="Rhea" id="RHEA:34180"/>
    </physiologicalReaction>
</comment>
<evidence type="ECO:0000256" key="7">
    <source>
        <dbReference type="ARBA" id="ARBA00042645"/>
    </source>
</evidence>
<dbReference type="Pfam" id="PF12697">
    <property type="entry name" value="Abhydrolase_6"/>
    <property type="match status" value="1"/>
</dbReference>
<evidence type="ECO:0000256" key="3">
    <source>
        <dbReference type="ARBA" id="ARBA00022946"/>
    </source>
</evidence>
<evidence type="ECO:0000313" key="14">
    <source>
        <dbReference type="EMBL" id="QAV17340.1"/>
    </source>
</evidence>
<dbReference type="Proteomes" id="UP000288943">
    <property type="component" value="Chromosome"/>
</dbReference>
<proteinExistence type="predicted"/>
<evidence type="ECO:0000313" key="16">
    <source>
        <dbReference type="Proteomes" id="UP001527202"/>
    </source>
</evidence>
<evidence type="ECO:0000256" key="9">
    <source>
        <dbReference type="ARBA" id="ARBA00046047"/>
    </source>
</evidence>
<dbReference type="OrthoDB" id="249225at2"/>
<dbReference type="EMBL" id="JAMDMJ010000008">
    <property type="protein sequence ID" value="MCY9595578.1"/>
    <property type="molecule type" value="Genomic_DNA"/>
</dbReference>
<dbReference type="RefSeq" id="WP_042229588.1">
    <property type="nucleotide sequence ID" value="NZ_CP026520.1"/>
</dbReference>
<evidence type="ECO:0000256" key="4">
    <source>
        <dbReference type="ARBA" id="ARBA00039132"/>
    </source>
</evidence>
<dbReference type="PANTHER" id="PTHR16138:SF7">
    <property type="entry name" value="PALMITOYL-PROTEIN THIOESTERASE ABHD10, MITOCHONDRIAL"/>
    <property type="match status" value="1"/>
</dbReference>
<evidence type="ECO:0000256" key="11">
    <source>
        <dbReference type="ARBA" id="ARBA00047972"/>
    </source>
</evidence>
<organism evidence="14 15">
    <name type="scientific">Paenibacillus chitinolyticus</name>
    <dbReference type="NCBI Taxonomy" id="79263"/>
    <lineage>
        <taxon>Bacteria</taxon>
        <taxon>Bacillati</taxon>
        <taxon>Bacillota</taxon>
        <taxon>Bacilli</taxon>
        <taxon>Bacillales</taxon>
        <taxon>Paenibacillaceae</taxon>
        <taxon>Paenibacillus</taxon>
    </lineage>
</organism>
<evidence type="ECO:0000256" key="6">
    <source>
        <dbReference type="ARBA" id="ARBA00041520"/>
    </source>
</evidence>
<evidence type="ECO:0000259" key="12">
    <source>
        <dbReference type="Pfam" id="PF12697"/>
    </source>
</evidence>
<dbReference type="Gene3D" id="3.40.50.1820">
    <property type="entry name" value="alpha/beta hydrolase"/>
    <property type="match status" value="1"/>
</dbReference>
<evidence type="ECO:0000256" key="8">
    <source>
        <dbReference type="ARBA" id="ARBA00042704"/>
    </source>
</evidence>
<evidence type="ECO:0000256" key="2">
    <source>
        <dbReference type="ARBA" id="ARBA00022801"/>
    </source>
</evidence>
<dbReference type="Proteomes" id="UP001527202">
    <property type="component" value="Unassembled WGS sequence"/>
</dbReference>
<evidence type="ECO:0000256" key="10">
    <source>
        <dbReference type="ARBA" id="ARBA00047409"/>
    </source>
</evidence>
<dbReference type="InterPro" id="IPR052382">
    <property type="entry name" value="ABHD10_acyl-thioesterase"/>
</dbReference>
<dbReference type="EMBL" id="CP026520">
    <property type="protein sequence ID" value="QAV17340.1"/>
    <property type="molecule type" value="Genomic_DNA"/>
</dbReference>
<keyword evidence="3" id="KW-0809">Transit peptide</keyword>
<comment type="function">
    <text evidence="9">Acts as an acyl-protein thioesterase that hydrolyzes fatty acids from acylated residues in proteins. Regulates the mitochondrial S-depalmitoylation of the nucleophilic active site residue of peroxiredoxin-5/PRDX5, a key antioxidant protein, therefore modulating mitochondrial antioxidant ability. Also catalyzes the deglucuronidation of mycophenolic acid acyl-glucuronide, an active metabolite of the immunosuppressant drug mycophenolate.</text>
</comment>
<dbReference type="InterPro" id="IPR000073">
    <property type="entry name" value="AB_hydrolase_1"/>
</dbReference>
<keyword evidence="2 14" id="KW-0378">Hydrolase</keyword>
<reference evidence="13 16" key="2">
    <citation type="submission" date="2022-05" db="EMBL/GenBank/DDBJ databases">
        <title>Genome Sequencing of Bee-Associated Microbes.</title>
        <authorList>
            <person name="Dunlap C."/>
        </authorList>
    </citation>
    <scope>NUCLEOTIDE SEQUENCE [LARGE SCALE GENOMIC DNA]</scope>
    <source>
        <strain evidence="13 16">NRRL B-23120</strain>
    </source>
</reference>
<dbReference type="SUPFAM" id="SSF53474">
    <property type="entry name" value="alpha/beta-Hydrolases"/>
    <property type="match status" value="1"/>
</dbReference>
<dbReference type="PANTHER" id="PTHR16138">
    <property type="entry name" value="MYCOPHENOLIC ACID ACYL-GLUCURONIDE ESTERASE, MITOCHONDRIAL"/>
    <property type="match status" value="1"/>
</dbReference>
<dbReference type="GeneID" id="95374479"/>
<gene>
    <name evidence="13" type="ORF">M5X16_07330</name>
    <name evidence="14" type="ORF">PC41400_06555</name>
</gene>
<comment type="catalytic activity">
    <reaction evidence="10">
        <text>S-hexadecanoyl-L-cysteinyl-[protein] + H2O = L-cysteinyl-[protein] + hexadecanoate + H(+)</text>
        <dbReference type="Rhea" id="RHEA:19233"/>
        <dbReference type="Rhea" id="RHEA-COMP:10131"/>
        <dbReference type="Rhea" id="RHEA-COMP:11032"/>
        <dbReference type="ChEBI" id="CHEBI:7896"/>
        <dbReference type="ChEBI" id="CHEBI:15377"/>
        <dbReference type="ChEBI" id="CHEBI:15378"/>
        <dbReference type="ChEBI" id="CHEBI:29950"/>
        <dbReference type="ChEBI" id="CHEBI:74151"/>
        <dbReference type="EC" id="3.1.2.22"/>
    </reaction>
    <physiologicalReaction direction="left-to-right" evidence="10">
        <dbReference type="Rhea" id="RHEA:19234"/>
    </physiologicalReaction>
</comment>
<evidence type="ECO:0000256" key="5">
    <source>
        <dbReference type="ARBA" id="ARBA00039314"/>
    </source>
</evidence>
<feature type="domain" description="AB hydrolase-1" evidence="12">
    <location>
        <begin position="42"/>
        <end position="245"/>
    </location>
</feature>
<sequence length="286" mass="32201">MWKQRRFGRDRGIYGLVEEPDGPGNDLVVMFAGLGQAMSEKNYFFSNLRKYLARSGVRVVQFDYRGHGDSFGELGDTTVSGMKRDALEVLAEVLEERPAERIFLIGNALGGIIALQTAAELTEKGEASPVCIPVLLAPPFRAFPEKEALFGREALQALEREGKLDAQLLVPGFDYYTLSDFNREPYDFFMAWGAHMLYLHGQCISAGMLDELLELDTARLVKEYGGPLHILCGSEDEDARTTAEETDRVILHRMRGYRYFYQHPAAMDQWITEAASIVRSDNGERE</sequence>
<name>A0A410WSQ1_9BACL</name>